<evidence type="ECO:0000256" key="3">
    <source>
        <dbReference type="ARBA" id="ARBA00022475"/>
    </source>
</evidence>
<dbReference type="InterPro" id="IPR003400">
    <property type="entry name" value="ExbD"/>
</dbReference>
<evidence type="ECO:0000256" key="6">
    <source>
        <dbReference type="ARBA" id="ARBA00023136"/>
    </source>
</evidence>
<keyword evidence="5" id="KW-1133">Transmembrane helix</keyword>
<gene>
    <name evidence="8" type="ORF">JF535_07050</name>
</gene>
<evidence type="ECO:0000256" key="1">
    <source>
        <dbReference type="ARBA" id="ARBA00004162"/>
    </source>
</evidence>
<keyword evidence="9" id="KW-1185">Reference proteome</keyword>
<proteinExistence type="inferred from homology"/>
<evidence type="ECO:0000256" key="7">
    <source>
        <dbReference type="RuleBase" id="RU003879"/>
    </source>
</evidence>
<keyword evidence="7" id="KW-0653">Protein transport</keyword>
<organism evidence="8 9">
    <name type="scientific">Microbulbifer salipaludis</name>
    <dbReference type="NCBI Taxonomy" id="187980"/>
    <lineage>
        <taxon>Bacteria</taxon>
        <taxon>Pseudomonadati</taxon>
        <taxon>Pseudomonadota</taxon>
        <taxon>Gammaproteobacteria</taxon>
        <taxon>Cellvibrionales</taxon>
        <taxon>Microbulbiferaceae</taxon>
        <taxon>Microbulbifer</taxon>
    </lineage>
</organism>
<evidence type="ECO:0000256" key="5">
    <source>
        <dbReference type="ARBA" id="ARBA00022989"/>
    </source>
</evidence>
<evidence type="ECO:0000256" key="2">
    <source>
        <dbReference type="ARBA" id="ARBA00005811"/>
    </source>
</evidence>
<comment type="subcellular location">
    <subcellularLocation>
        <location evidence="1">Cell membrane</location>
        <topology evidence="1">Single-pass membrane protein</topology>
    </subcellularLocation>
    <subcellularLocation>
        <location evidence="7">Cell membrane</location>
        <topology evidence="7">Single-pass type II membrane protein</topology>
    </subcellularLocation>
</comment>
<reference evidence="8 9" key="1">
    <citation type="submission" date="2020-12" db="EMBL/GenBank/DDBJ databases">
        <title>Oil enriched cultivation method for isolating marine PHA-producing bacteria.</title>
        <authorList>
            <person name="Zheng W."/>
            <person name="Yu S."/>
            <person name="Huang Y."/>
        </authorList>
    </citation>
    <scope>NUCLEOTIDE SEQUENCE [LARGE SCALE GENOMIC DNA]</scope>
    <source>
        <strain evidence="8 9">SN0-2</strain>
    </source>
</reference>
<evidence type="ECO:0000313" key="8">
    <source>
        <dbReference type="EMBL" id="MBN8430606.1"/>
    </source>
</evidence>
<accession>A0ABS3E5N2</accession>
<dbReference type="Pfam" id="PF02472">
    <property type="entry name" value="ExbD"/>
    <property type="match status" value="1"/>
</dbReference>
<keyword evidence="3" id="KW-1003">Cell membrane</keyword>
<comment type="similarity">
    <text evidence="2 7">Belongs to the ExbD/TolR family.</text>
</comment>
<keyword evidence="4 7" id="KW-0812">Transmembrane</keyword>
<keyword evidence="7" id="KW-0813">Transport</keyword>
<sequence>MKRMARSRKRKTQGMNLTSLMDVFTILVFFLLTNSASNEAIEAPRVITLPDSVVESKPRKTVTLMVTHDEVLIEAKPVMATEDLFQSEALVIEAIQQAMVEEVGKAVTMAESELEEAKAALAERAAAGEDVAEAMAELLAEPPEVNILADRTVPFAVLKKVMSSCTNAGYTRISLAVIQKASQS</sequence>
<evidence type="ECO:0000256" key="4">
    <source>
        <dbReference type="ARBA" id="ARBA00022692"/>
    </source>
</evidence>
<protein>
    <submittedName>
        <fullName evidence="8">Biopolymer transporter ExbD</fullName>
    </submittedName>
</protein>
<evidence type="ECO:0000313" key="9">
    <source>
        <dbReference type="Proteomes" id="UP000664293"/>
    </source>
</evidence>
<dbReference type="EMBL" id="JAEKJR010000002">
    <property type="protein sequence ID" value="MBN8430606.1"/>
    <property type="molecule type" value="Genomic_DNA"/>
</dbReference>
<keyword evidence="6" id="KW-0472">Membrane</keyword>
<comment type="caution">
    <text evidence="8">The sequence shown here is derived from an EMBL/GenBank/DDBJ whole genome shotgun (WGS) entry which is preliminary data.</text>
</comment>
<dbReference type="Proteomes" id="UP000664293">
    <property type="component" value="Unassembled WGS sequence"/>
</dbReference>
<name>A0ABS3E5N2_9GAMM</name>